<dbReference type="Proteomes" id="UP000008980">
    <property type="component" value="Chromosome 36"/>
</dbReference>
<reference evidence="2 3" key="1">
    <citation type="journal article" date="2011" name="Genome Res.">
        <title>Whole genome sequencing of multiple Leishmania donovani clinical isolates provides insights into population structure and mechanisms of drug resistance.</title>
        <authorList>
            <person name="Downing T."/>
            <person name="Imamura H."/>
            <person name="Decuypere S."/>
            <person name="Clark T.G."/>
            <person name="Coombs G.H."/>
            <person name="Cotton J.A."/>
            <person name="Hilley J.D."/>
            <person name="de Doncker S."/>
            <person name="Maes I."/>
            <person name="Mottram J.C."/>
            <person name="Quail M.A."/>
            <person name="Rijal S."/>
            <person name="Sanders M."/>
            <person name="Schonian G."/>
            <person name="Stark O."/>
            <person name="Sundar S."/>
            <person name="Vanaerschot M."/>
            <person name="Hertz-Fowler C."/>
            <person name="Dujardin J.C."/>
            <person name="Berriman M."/>
        </authorList>
    </citation>
    <scope>NUCLEOTIDE SEQUENCE [LARGE SCALE GENOMIC DNA]</scope>
    <source>
        <strain evidence="2 3">BPK282A1</strain>
    </source>
</reference>
<name>E9BT87_LEIDO</name>
<dbReference type="AlphaFoldDB" id="E9BT87"/>
<dbReference type="Gene3D" id="3.30.420.40">
    <property type="match status" value="1"/>
</dbReference>
<evidence type="ECO:0000313" key="3">
    <source>
        <dbReference type="Proteomes" id="UP000008980"/>
    </source>
</evidence>
<dbReference type="InterPro" id="IPR043129">
    <property type="entry name" value="ATPase_NBD"/>
</dbReference>
<dbReference type="GO" id="GO:0016301">
    <property type="term" value="F:kinase activity"/>
    <property type="evidence" value="ECO:0007669"/>
    <property type="project" value="UniProtKB-KW"/>
</dbReference>
<dbReference type="KEGG" id="ldo:LDBPK_360280"/>
<accession>E9BT87</accession>
<dbReference type="RefSeq" id="XP_003865145.1">
    <property type="nucleotide sequence ID" value="XM_003865097.1"/>
</dbReference>
<evidence type="ECO:0000313" key="2">
    <source>
        <dbReference type="EMBL" id="CBZ38466.1"/>
    </source>
</evidence>
<reference evidence="3" key="2">
    <citation type="submission" date="2011-02" db="EMBL/GenBank/DDBJ databases">
        <title>Whole genome sequencing of Leishmania donovani clinical lines reveals dynamic variation related to drug resistance.</title>
        <authorList>
            <person name="Downing T."/>
            <person name="Imamura H."/>
            <person name="Sanders M."/>
            <person name="Decuypere S."/>
            <person name="Hertz-Fowler C."/>
            <person name="Clark T.G."/>
            <person name="Rijal S."/>
            <person name="Sundar S."/>
            <person name="Quail M.A."/>
            <person name="De Doncker S."/>
            <person name="Maes I."/>
            <person name="Vanaerschot M."/>
            <person name="Stark O."/>
            <person name="Schonian G."/>
            <person name="Dujardin J.C."/>
            <person name="Berriman M."/>
        </authorList>
    </citation>
    <scope>NUCLEOTIDE SEQUENCE [LARGE SCALE GENOMIC DNA]</scope>
    <source>
        <strain evidence="3">BPK282A1</strain>
    </source>
</reference>
<dbReference type="GO" id="GO:0005975">
    <property type="term" value="P:carbohydrate metabolic process"/>
    <property type="evidence" value="ECO:0007669"/>
    <property type="project" value="InterPro"/>
</dbReference>
<keyword evidence="2" id="KW-0808">Transferase</keyword>
<dbReference type="SUPFAM" id="SSF53067">
    <property type="entry name" value="Actin-like ATPase domain"/>
    <property type="match status" value="1"/>
</dbReference>
<organism evidence="2 3">
    <name type="scientific">Leishmania donovani</name>
    <dbReference type="NCBI Taxonomy" id="5661"/>
    <lineage>
        <taxon>Eukaryota</taxon>
        <taxon>Discoba</taxon>
        <taxon>Euglenozoa</taxon>
        <taxon>Kinetoplastea</taxon>
        <taxon>Metakinetoplastina</taxon>
        <taxon>Trypanosomatida</taxon>
        <taxon>Trypanosomatidae</taxon>
        <taxon>Leishmaniinae</taxon>
        <taxon>Leishmania</taxon>
    </lineage>
</organism>
<protein>
    <submittedName>
        <fullName evidence="2">Xylulokinase, putative</fullName>
    </submittedName>
</protein>
<feature type="domain" description="Carbohydrate kinase FGGY N-terminal" evidence="1">
    <location>
        <begin position="1"/>
        <end position="42"/>
    </location>
</feature>
<evidence type="ECO:0000259" key="1">
    <source>
        <dbReference type="Pfam" id="PF00370"/>
    </source>
</evidence>
<sequence>MYAGIDIGTSGIKIALMRSDGRIADSASAPLTVSSPHPLWNE</sequence>
<dbReference type="InterPro" id="IPR018484">
    <property type="entry name" value="FGGY_N"/>
</dbReference>
<dbReference type="Pfam" id="PF00370">
    <property type="entry name" value="FGGY_N"/>
    <property type="match status" value="1"/>
</dbReference>
<proteinExistence type="predicted"/>
<gene>
    <name evidence="2" type="ORF">LDBPK_360280</name>
</gene>
<keyword evidence="2" id="KW-0418">Kinase</keyword>
<dbReference type="GeneID" id="13388030"/>
<dbReference type="EMBL" id="FR799623">
    <property type="protein sequence ID" value="CBZ38466.1"/>
    <property type="molecule type" value="Genomic_DNA"/>
</dbReference>
<dbReference type="VEuPathDB" id="TriTrypDB:LdBPK_360280.1"/>